<protein>
    <submittedName>
        <fullName evidence="2">Uncharacterized protein</fullName>
    </submittedName>
</protein>
<dbReference type="EMBL" id="DXBP01000020">
    <property type="protein sequence ID" value="HIZ41512.1"/>
    <property type="molecule type" value="Genomic_DNA"/>
</dbReference>
<reference evidence="2" key="1">
    <citation type="journal article" date="2021" name="PeerJ">
        <title>Extensive microbial diversity within the chicken gut microbiome revealed by metagenomics and culture.</title>
        <authorList>
            <person name="Gilroy R."/>
            <person name="Ravi A."/>
            <person name="Getino M."/>
            <person name="Pursley I."/>
            <person name="Horton D.L."/>
            <person name="Alikhan N.F."/>
            <person name="Baker D."/>
            <person name="Gharbi K."/>
            <person name="Hall N."/>
            <person name="Watson M."/>
            <person name="Adriaenssens E.M."/>
            <person name="Foster-Nyarko E."/>
            <person name="Jarju S."/>
            <person name="Secka A."/>
            <person name="Antonio M."/>
            <person name="Oren A."/>
            <person name="Chaudhuri R.R."/>
            <person name="La Ragione R."/>
            <person name="Hildebrand F."/>
            <person name="Pallen M.J."/>
        </authorList>
    </citation>
    <scope>NUCLEOTIDE SEQUENCE</scope>
    <source>
        <strain evidence="2">ChiSxjej1B13-11774</strain>
    </source>
</reference>
<comment type="caution">
    <text evidence="2">The sequence shown here is derived from an EMBL/GenBank/DDBJ whole genome shotgun (WGS) entry which is preliminary data.</text>
</comment>
<feature type="transmembrane region" description="Helical" evidence="1">
    <location>
        <begin position="126"/>
        <end position="151"/>
    </location>
</feature>
<keyword evidence="1" id="KW-1133">Transmembrane helix</keyword>
<feature type="transmembrane region" description="Helical" evidence="1">
    <location>
        <begin position="211"/>
        <end position="231"/>
    </location>
</feature>
<feature type="transmembrane region" description="Helical" evidence="1">
    <location>
        <begin position="181"/>
        <end position="199"/>
    </location>
</feature>
<evidence type="ECO:0000313" key="3">
    <source>
        <dbReference type="Proteomes" id="UP000824048"/>
    </source>
</evidence>
<name>A0A9D2J9W7_9FIRM</name>
<feature type="transmembrane region" description="Helical" evidence="1">
    <location>
        <begin position="6"/>
        <end position="30"/>
    </location>
</feature>
<dbReference type="PROSITE" id="PS51257">
    <property type="entry name" value="PROKAR_LIPOPROTEIN"/>
    <property type="match status" value="1"/>
</dbReference>
<gene>
    <name evidence="2" type="ORF">H9811_03000</name>
</gene>
<keyword evidence="1" id="KW-0812">Transmembrane</keyword>
<feature type="transmembrane region" description="Helical" evidence="1">
    <location>
        <begin position="238"/>
        <end position="260"/>
    </location>
</feature>
<organism evidence="2 3">
    <name type="scientific">Candidatus Gemmiger excrementigallinarum</name>
    <dbReference type="NCBI Taxonomy" id="2838609"/>
    <lineage>
        <taxon>Bacteria</taxon>
        <taxon>Bacillati</taxon>
        <taxon>Bacillota</taxon>
        <taxon>Clostridia</taxon>
        <taxon>Eubacteriales</taxon>
        <taxon>Gemmiger</taxon>
    </lineage>
</organism>
<reference evidence="2" key="2">
    <citation type="submission" date="2021-04" db="EMBL/GenBank/DDBJ databases">
        <authorList>
            <person name="Gilroy R."/>
        </authorList>
    </citation>
    <scope>NUCLEOTIDE SEQUENCE</scope>
    <source>
        <strain evidence="2">ChiSxjej1B13-11774</strain>
    </source>
</reference>
<feature type="transmembrane region" description="Helical" evidence="1">
    <location>
        <begin position="157"/>
        <end position="174"/>
    </location>
</feature>
<feature type="transmembrane region" description="Helical" evidence="1">
    <location>
        <begin position="42"/>
        <end position="60"/>
    </location>
</feature>
<dbReference type="Proteomes" id="UP000824048">
    <property type="component" value="Unassembled WGS sequence"/>
</dbReference>
<dbReference type="AlphaFoldDB" id="A0A9D2J9W7"/>
<keyword evidence="1" id="KW-0472">Membrane</keyword>
<evidence type="ECO:0000256" key="1">
    <source>
        <dbReference type="SAM" id="Phobius"/>
    </source>
</evidence>
<feature type="transmembrane region" description="Helical" evidence="1">
    <location>
        <begin position="72"/>
        <end position="93"/>
    </location>
</feature>
<feature type="transmembrane region" description="Helical" evidence="1">
    <location>
        <begin position="272"/>
        <end position="290"/>
    </location>
</feature>
<accession>A0A9D2J9W7</accession>
<evidence type="ECO:0000313" key="2">
    <source>
        <dbReference type="EMBL" id="HIZ41512.1"/>
    </source>
</evidence>
<sequence length="312" mass="33910">MMESFFKAAWTCVLLAVGCVYVCRLLFALLSRITHGEVSKDNGLWCAVTVISVLSFLVWAGGGEGWTDFSEYVSLTGKIFFFCVVCTLIKGILDQREGYRGFDGCIAHFLRITDNWKRFIEKAGRVVAAHDSAICAASLGLVFGTAVLSVCFQESRVFLYMLALILAYGMYLGCSLHSSQRLVALFLLMAFVLNAQAAALSKEPDQAKAMLMLAVLWGEAIVLWSAAILAADEAPAQLTLLCTNTIMTLTALAGIALAPMMRGQESHQAMTFLYGVVLPLLAAGYAARLGKSIYVYLKIHAPEKVCEAEKAP</sequence>
<proteinExistence type="predicted"/>